<dbReference type="HOGENOM" id="CLU_2513194_0_0_1"/>
<name>A7UVX3_NEUCR</name>
<dbReference type="RefSeq" id="XP_001728473.1">
    <property type="nucleotide sequence ID" value="XM_001728421.1"/>
</dbReference>
<dbReference type="AlphaFoldDB" id="A7UVX3"/>
<reference evidence="1 2" key="1">
    <citation type="journal article" date="2003" name="Nature">
        <title>The genome sequence of the filamentous fungus Neurospora crassa.</title>
        <authorList>
            <person name="Galagan J.E."/>
            <person name="Calvo S.E."/>
            <person name="Borkovich K.A."/>
            <person name="Selker E.U."/>
            <person name="Read N.D."/>
            <person name="Jaffe D."/>
            <person name="FitzHugh W."/>
            <person name="Ma L.J."/>
            <person name="Smirnov S."/>
            <person name="Purcell S."/>
            <person name="Rehman B."/>
            <person name="Elkins T."/>
            <person name="Engels R."/>
            <person name="Wang S."/>
            <person name="Nielsen C.B."/>
            <person name="Butler J."/>
            <person name="Endrizzi M."/>
            <person name="Qui D."/>
            <person name="Ianakiev P."/>
            <person name="Bell-Pedersen D."/>
            <person name="Nelson M.A."/>
            <person name="Werner-Washburne M."/>
            <person name="Selitrennikoff C.P."/>
            <person name="Kinsey J.A."/>
            <person name="Braun E.L."/>
            <person name="Zelter A."/>
            <person name="Schulte U."/>
            <person name="Kothe G.O."/>
            <person name="Jedd G."/>
            <person name="Mewes W."/>
            <person name="Staben C."/>
            <person name="Marcotte E."/>
            <person name="Greenberg D."/>
            <person name="Roy A."/>
            <person name="Foley K."/>
            <person name="Naylor J."/>
            <person name="Stange-Thomann N."/>
            <person name="Barrett R."/>
            <person name="Gnerre S."/>
            <person name="Kamal M."/>
            <person name="Kamvysselis M."/>
            <person name="Mauceli E."/>
            <person name="Bielke C."/>
            <person name="Rudd S."/>
            <person name="Frishman D."/>
            <person name="Krystofova S."/>
            <person name="Rasmussen C."/>
            <person name="Metzenberg R.L."/>
            <person name="Perkins D.D."/>
            <person name="Kroken S."/>
            <person name="Cogoni C."/>
            <person name="Macino G."/>
            <person name="Catcheside D."/>
            <person name="Li W."/>
            <person name="Pratt R.J."/>
            <person name="Osmani S.A."/>
            <person name="DeSouza C.P."/>
            <person name="Glass L."/>
            <person name="Orbach M.J."/>
            <person name="Berglund J.A."/>
            <person name="Voelker R."/>
            <person name="Yarden O."/>
            <person name="Plamann M."/>
            <person name="Seiler S."/>
            <person name="Dunlap J."/>
            <person name="Radford A."/>
            <person name="Aramayo R."/>
            <person name="Natvig D.O."/>
            <person name="Alex L.A."/>
            <person name="Mannhaupt G."/>
            <person name="Ebbole D.J."/>
            <person name="Freitag M."/>
            <person name="Paulsen I."/>
            <person name="Sachs M.S."/>
            <person name="Lander E.S."/>
            <person name="Nusbaum C."/>
            <person name="Birren B."/>
        </authorList>
    </citation>
    <scope>NUCLEOTIDE SEQUENCE [LARGE SCALE GENOMIC DNA]</scope>
    <source>
        <strain evidence="2">ATCC 24698 / 74-OR23-1A / CBS 708.71 / DSM 1257 / FGSC 987</strain>
    </source>
</reference>
<gene>
    <name evidence="1" type="ORF">NCU10770</name>
</gene>
<dbReference type="GeneID" id="5847837"/>
<evidence type="ECO:0000313" key="2">
    <source>
        <dbReference type="Proteomes" id="UP000001805"/>
    </source>
</evidence>
<dbReference type="KEGG" id="ncr:NCU10770"/>
<proteinExistence type="predicted"/>
<sequence>MAMLLAQYDHAPLRSATSGNEMPLEELMLGPVGGRWSCPRPGSDSFPPRSPQRMRGARRAIEHCYLYRSEILRMFLNLDVISRRWFRQIVTAEVR</sequence>
<organism evidence="1 2">
    <name type="scientific">Neurospora crassa (strain ATCC 24698 / 74-OR23-1A / CBS 708.71 / DSM 1257 / FGSC 987)</name>
    <dbReference type="NCBI Taxonomy" id="367110"/>
    <lineage>
        <taxon>Eukaryota</taxon>
        <taxon>Fungi</taxon>
        <taxon>Dikarya</taxon>
        <taxon>Ascomycota</taxon>
        <taxon>Pezizomycotina</taxon>
        <taxon>Sordariomycetes</taxon>
        <taxon>Sordariomycetidae</taxon>
        <taxon>Sordariales</taxon>
        <taxon>Sordariaceae</taxon>
        <taxon>Neurospora</taxon>
    </lineage>
</organism>
<dbReference type="EMBL" id="CM002236">
    <property type="protein sequence ID" value="EDO65382.1"/>
    <property type="molecule type" value="Genomic_DNA"/>
</dbReference>
<keyword evidence="2" id="KW-1185">Reference proteome</keyword>
<dbReference type="VEuPathDB" id="FungiDB:NCU10770"/>
<dbReference type="OrthoDB" id="10279189at2759"/>
<evidence type="ECO:0000313" key="1">
    <source>
        <dbReference type="EMBL" id="EDO65382.1"/>
    </source>
</evidence>
<dbReference type="Proteomes" id="UP000001805">
    <property type="component" value="Chromosome 1, Linkage Group I"/>
</dbReference>
<dbReference type="PaxDb" id="5141-EFNCRP00000000645"/>
<accession>A7UVX3</accession>
<protein>
    <submittedName>
        <fullName evidence="1">Uncharacterized protein</fullName>
    </submittedName>
</protein>
<dbReference type="InParanoid" id="A7UVX3"/>